<gene>
    <name evidence="3" type="ORF">Lboz_3280</name>
</gene>
<dbReference type="SUPFAM" id="SSF160443">
    <property type="entry name" value="SMR domain-like"/>
    <property type="match status" value="1"/>
</dbReference>
<dbReference type="PATRIC" id="fig|447.4.peg.3503"/>
<dbReference type="PROSITE" id="PS50828">
    <property type="entry name" value="SMR"/>
    <property type="match status" value="1"/>
</dbReference>
<sequence length="255" mass="29170">MLNEYYLTDDIEEPVLASSILSYATHNISAKRYHELKTGYIPWEAKLDLSGLQPESARNSLLEFIRKQVKNNKQCVLIIHGVEGPKNTLPLLKNLINHWLPQILEVAAFHSAQPKDGGIGAVYVLLKTTQDLPKPTRIEKNTSFLVVETKAMERQRRLAEQQGERRIALVKAREHSDYEAQPGPEGELQNNILQHPALDSQRFDGVDSPLNPEPPLNTDARREYDNERRNQEQEKQLRLGHMPKFTNTPKPRGPY</sequence>
<dbReference type="PANTHER" id="PTHR35562">
    <property type="entry name" value="DNA ENDONUCLEASE SMRA-RELATED"/>
    <property type="match status" value="1"/>
</dbReference>
<dbReference type="Pfam" id="PF01713">
    <property type="entry name" value="Smr"/>
    <property type="match status" value="1"/>
</dbReference>
<dbReference type="Gene3D" id="3.30.1370.110">
    <property type="match status" value="1"/>
</dbReference>
<organism evidence="3 4">
    <name type="scientific">Legionella bozemanae</name>
    <name type="common">Fluoribacter bozemanae</name>
    <dbReference type="NCBI Taxonomy" id="447"/>
    <lineage>
        <taxon>Bacteria</taxon>
        <taxon>Pseudomonadati</taxon>
        <taxon>Pseudomonadota</taxon>
        <taxon>Gammaproteobacteria</taxon>
        <taxon>Legionellales</taxon>
        <taxon>Legionellaceae</taxon>
        <taxon>Legionella</taxon>
    </lineage>
</organism>
<dbReference type="PANTHER" id="PTHR35562:SF2">
    <property type="entry name" value="DNA ENDONUCLEASE SMRA-RELATED"/>
    <property type="match status" value="1"/>
</dbReference>
<evidence type="ECO:0000256" key="1">
    <source>
        <dbReference type="SAM" id="MobiDB-lite"/>
    </source>
</evidence>
<dbReference type="AlphaFoldDB" id="A0A0W0RDM1"/>
<dbReference type="STRING" id="447.Lboz_3280"/>
<evidence type="ECO:0000259" key="2">
    <source>
        <dbReference type="PROSITE" id="PS50828"/>
    </source>
</evidence>
<accession>A0A0W0RDM1</accession>
<evidence type="ECO:0000313" key="4">
    <source>
        <dbReference type="Proteomes" id="UP000054695"/>
    </source>
</evidence>
<feature type="domain" description="Smr" evidence="2">
    <location>
        <begin position="47"/>
        <end position="127"/>
    </location>
</feature>
<proteinExistence type="predicted"/>
<comment type="caution">
    <text evidence="3">The sequence shown here is derived from an EMBL/GenBank/DDBJ whole genome shotgun (WGS) entry which is preliminary data.</text>
</comment>
<keyword evidence="4" id="KW-1185">Reference proteome</keyword>
<reference evidence="3 4" key="1">
    <citation type="submission" date="2015-11" db="EMBL/GenBank/DDBJ databases">
        <title>Genomic analysis of 38 Legionella species identifies large and diverse effector repertoires.</title>
        <authorList>
            <person name="Burstein D."/>
            <person name="Amaro F."/>
            <person name="Zusman T."/>
            <person name="Lifshitz Z."/>
            <person name="Cohen O."/>
            <person name="Gilbert J.A."/>
            <person name="Pupko T."/>
            <person name="Shuman H.A."/>
            <person name="Segal G."/>
        </authorList>
    </citation>
    <scope>NUCLEOTIDE SEQUENCE [LARGE SCALE GENOMIC DNA]</scope>
    <source>
        <strain evidence="3 4">WIGA</strain>
    </source>
</reference>
<protein>
    <submittedName>
        <fullName evidence="3">Putative Smr domain protein</fullName>
    </submittedName>
</protein>
<dbReference type="InterPro" id="IPR002625">
    <property type="entry name" value="Smr_dom"/>
</dbReference>
<dbReference type="RefSeq" id="WP_058460821.1">
    <property type="nucleotide sequence ID" value="NZ_CAAAIY010000017.1"/>
</dbReference>
<dbReference type="InterPro" id="IPR036063">
    <property type="entry name" value="Smr_dom_sf"/>
</dbReference>
<evidence type="ECO:0000313" key="3">
    <source>
        <dbReference type="EMBL" id="KTC69138.1"/>
    </source>
</evidence>
<feature type="compositionally biased region" description="Basic and acidic residues" evidence="1">
    <location>
        <begin position="219"/>
        <end position="237"/>
    </location>
</feature>
<dbReference type="Proteomes" id="UP000054695">
    <property type="component" value="Unassembled WGS sequence"/>
</dbReference>
<dbReference type="EMBL" id="LNXU01000049">
    <property type="protein sequence ID" value="KTC69138.1"/>
    <property type="molecule type" value="Genomic_DNA"/>
</dbReference>
<name>A0A0W0RDM1_LEGBO</name>
<feature type="region of interest" description="Disordered" evidence="1">
    <location>
        <begin position="201"/>
        <end position="255"/>
    </location>
</feature>
<dbReference type="OrthoDB" id="9808881at2"/>